<dbReference type="InterPro" id="IPR050288">
    <property type="entry name" value="Cellulose_deg_GH3"/>
</dbReference>
<dbReference type="PROSITE" id="PS00775">
    <property type="entry name" value="GLYCOSYL_HYDROL_F3"/>
    <property type="match status" value="1"/>
</dbReference>
<dbReference type="InterPro" id="IPR017853">
    <property type="entry name" value="GH"/>
</dbReference>
<dbReference type="InterPro" id="IPR036962">
    <property type="entry name" value="Glyco_hydro_3_N_sf"/>
</dbReference>
<dbReference type="SUPFAM" id="SSF51445">
    <property type="entry name" value="(Trans)glycosidases"/>
    <property type="match status" value="1"/>
</dbReference>
<protein>
    <submittedName>
        <fullName evidence="7">Beta-glucosidase</fullName>
    </submittedName>
</protein>
<dbReference type="PRINTS" id="PR00133">
    <property type="entry name" value="GLHYDRLASE3"/>
</dbReference>
<evidence type="ECO:0000313" key="8">
    <source>
        <dbReference type="Proteomes" id="UP000316545"/>
    </source>
</evidence>
<feature type="domain" description="Fibronectin type III-like" evidence="6">
    <location>
        <begin position="702"/>
        <end position="771"/>
    </location>
</feature>
<evidence type="ECO:0000256" key="2">
    <source>
        <dbReference type="ARBA" id="ARBA00022801"/>
    </source>
</evidence>
<dbReference type="GO" id="GO:0004553">
    <property type="term" value="F:hydrolase activity, hydrolyzing O-glycosyl compounds"/>
    <property type="evidence" value="ECO:0007669"/>
    <property type="project" value="InterPro"/>
</dbReference>
<keyword evidence="8" id="KW-1185">Reference proteome</keyword>
<reference evidence="7 8" key="1">
    <citation type="submission" date="2019-06" db="EMBL/GenBank/DDBJ databases">
        <title>Genomic Encyclopedia of Type Strains, Phase IV (KMG-V): Genome sequencing to study the core and pangenomes of soil and plant-associated prokaryotes.</title>
        <authorList>
            <person name="Whitman W."/>
        </authorList>
    </citation>
    <scope>NUCLEOTIDE SEQUENCE [LARGE SCALE GENOMIC DNA]</scope>
    <source>
        <strain evidence="7 8">BR 11865</strain>
    </source>
</reference>
<dbReference type="InterPro" id="IPR002772">
    <property type="entry name" value="Glyco_hydro_3_C"/>
</dbReference>
<proteinExistence type="inferred from homology"/>
<dbReference type="InterPro" id="IPR036881">
    <property type="entry name" value="Glyco_hydro_3_C_sf"/>
</dbReference>
<comment type="caution">
    <text evidence="7">The sequence shown here is derived from an EMBL/GenBank/DDBJ whole genome shotgun (WGS) entry which is preliminary data.</text>
</comment>
<evidence type="ECO:0000259" key="6">
    <source>
        <dbReference type="SMART" id="SM01217"/>
    </source>
</evidence>
<keyword evidence="4 5" id="KW-0326">Glycosidase</keyword>
<dbReference type="Pfam" id="PF00933">
    <property type="entry name" value="Glyco_hydro_3"/>
    <property type="match status" value="1"/>
</dbReference>
<dbReference type="Pfam" id="PF01915">
    <property type="entry name" value="Glyco_hydro_3_C"/>
    <property type="match status" value="1"/>
</dbReference>
<evidence type="ECO:0000256" key="4">
    <source>
        <dbReference type="ARBA" id="ARBA00023295"/>
    </source>
</evidence>
<keyword evidence="3" id="KW-0119">Carbohydrate metabolism</keyword>
<dbReference type="InterPro" id="IPR026891">
    <property type="entry name" value="Fn3-like"/>
</dbReference>
<dbReference type="Gene3D" id="2.60.40.10">
    <property type="entry name" value="Immunoglobulins"/>
    <property type="match status" value="1"/>
</dbReference>
<dbReference type="AlphaFoldDB" id="A0A560FJC0"/>
<accession>A0A560FJC0</accession>
<keyword evidence="2 5" id="KW-0378">Hydrolase</keyword>
<evidence type="ECO:0000313" key="7">
    <source>
        <dbReference type="EMBL" id="TWB21701.1"/>
    </source>
</evidence>
<dbReference type="PANTHER" id="PTHR42715:SF10">
    <property type="entry name" value="BETA-GLUCOSIDASE"/>
    <property type="match status" value="1"/>
</dbReference>
<dbReference type="Gene3D" id="3.20.20.300">
    <property type="entry name" value="Glycoside hydrolase, family 3, N-terminal domain"/>
    <property type="match status" value="1"/>
</dbReference>
<dbReference type="Proteomes" id="UP000316545">
    <property type="component" value="Unassembled WGS sequence"/>
</dbReference>
<dbReference type="SUPFAM" id="SSF52279">
    <property type="entry name" value="Beta-D-glucan exohydrolase, C-terminal domain"/>
    <property type="match status" value="1"/>
</dbReference>
<dbReference type="PANTHER" id="PTHR42715">
    <property type="entry name" value="BETA-GLUCOSIDASE"/>
    <property type="match status" value="1"/>
</dbReference>
<comment type="similarity">
    <text evidence="1 5">Belongs to the glycosyl hydrolase 3 family.</text>
</comment>
<dbReference type="GO" id="GO:0005975">
    <property type="term" value="P:carbohydrate metabolic process"/>
    <property type="evidence" value="ECO:0007669"/>
    <property type="project" value="InterPro"/>
</dbReference>
<dbReference type="Gene3D" id="3.40.50.1700">
    <property type="entry name" value="Glycoside hydrolase family 3 C-terminal domain"/>
    <property type="match status" value="1"/>
</dbReference>
<dbReference type="EMBL" id="VITO01000017">
    <property type="protein sequence ID" value="TWB21701.1"/>
    <property type="molecule type" value="Genomic_DNA"/>
</dbReference>
<evidence type="ECO:0000256" key="5">
    <source>
        <dbReference type="RuleBase" id="RU361161"/>
    </source>
</evidence>
<evidence type="ECO:0000256" key="1">
    <source>
        <dbReference type="ARBA" id="ARBA00005336"/>
    </source>
</evidence>
<organism evidence="7 8">
    <name type="scientific">Nitrospirillum amazonense</name>
    <dbReference type="NCBI Taxonomy" id="28077"/>
    <lineage>
        <taxon>Bacteria</taxon>
        <taxon>Pseudomonadati</taxon>
        <taxon>Pseudomonadota</taxon>
        <taxon>Alphaproteobacteria</taxon>
        <taxon>Rhodospirillales</taxon>
        <taxon>Azospirillaceae</taxon>
        <taxon>Nitrospirillum</taxon>
    </lineage>
</organism>
<sequence length="792" mass="83243">MKKSAHPPGYAREVRASGVATGDVALTTKRKLETSMSVKHHLLLSTALLMTTLTHAGFRSALAADAPAATVAPVTGPWQDAAQSPEARTSALLKVMTREEKLQLVFGYFSTDFKPKAYTRIEGGMADSAGYIPGIARLGIPAQSQTDAGVGVATQASPTPRLRTALPSGLATAATWNPEMAFAGGAMIGDEARRSGFNVQLAGGTNLMREPRNGRNFEYGGEDPLLAGTIVGHAIKGIQSNNIISTLKHYAFNDQETSRNFIDVKVDEAAGRQSDLLAFEIALETGKPGSVMCSYNRVNGAYACENDWLLNQVLKKDWGFKGFVMSDWGATHSTAPAANAGLDQQSGYPFDKSPYFKDALDEAVNNGHVSAARLDDMAGRVLHAMFANGLFEHPLNGDQAATINYAAHAKVTQADAEEAIVLLKNQGDVLPLAKTVKTIAIIGGHADVGVLSGGGSAQVYPYGAPTNGLIIPNEGPASFPGPVVYDPSSPLKALEGLTQAKITYIDGKDAKAAAKLAAGSDVAIVFATQWTGESQDAVDLNLPGDQDALIKAVAGANKKTVVVLENGGPVVMPWLDQVAGVVNAWYPGTSGGEAIARVLAGEVNPSGHLPVSFPASVDQLPRKVVDGDRKDKAEHPHVDYTIDGAAIGYKWYEKKGLKPLFPFGYGLSYTTFATSDLAAAPEGKGLKVSLALRNTGSRDGKAVAQVYVAPAAGGWEAPKRLGAFHKVALKAGESQSVSLTVDPRLLATYDVAAHAWKIKGGDYTVMTGTSYQDITSKVTVHLPDATLPAAVQ</sequence>
<gene>
    <name evidence="7" type="ORF">FBZ88_11755</name>
</gene>
<dbReference type="SMART" id="SM01217">
    <property type="entry name" value="Fn3_like"/>
    <property type="match status" value="1"/>
</dbReference>
<name>A0A560FJC0_9PROT</name>
<dbReference type="InterPro" id="IPR013783">
    <property type="entry name" value="Ig-like_fold"/>
</dbReference>
<dbReference type="InterPro" id="IPR001764">
    <property type="entry name" value="Glyco_hydro_3_N"/>
</dbReference>
<dbReference type="InterPro" id="IPR019800">
    <property type="entry name" value="Glyco_hydro_3_AS"/>
</dbReference>
<evidence type="ECO:0000256" key="3">
    <source>
        <dbReference type="ARBA" id="ARBA00023277"/>
    </source>
</evidence>
<dbReference type="Pfam" id="PF14310">
    <property type="entry name" value="Fn3-like"/>
    <property type="match status" value="1"/>
</dbReference>